<evidence type="ECO:0000313" key="3">
    <source>
        <dbReference type="Proteomes" id="UP000007646"/>
    </source>
</evidence>
<sequence length="133" mass="14286">RSRVCLPAQRSSLPHGPTPGPGTWFPVAPSRAGTKPKPAGHRPDSSKIFPPLFIDEEKLGGGEGFRPPAQTGGAWTPRAELLQLWEVGLRPARAAGLSKSERLCQGEMVIQEGPQARVLVRHCLVFPSPRAPS</sequence>
<keyword evidence="3" id="KW-1185">Reference proteome</keyword>
<protein>
    <submittedName>
        <fullName evidence="2">Uncharacterized protein</fullName>
    </submittedName>
</protein>
<evidence type="ECO:0000313" key="2">
    <source>
        <dbReference type="Ensembl" id="ENSLAFP00000020662.1"/>
    </source>
</evidence>
<dbReference type="HOGENOM" id="CLU_1911432_0_0_1"/>
<proteinExistence type="predicted"/>
<organism evidence="2 3">
    <name type="scientific">Loxodonta africana</name>
    <name type="common">African elephant</name>
    <dbReference type="NCBI Taxonomy" id="9785"/>
    <lineage>
        <taxon>Eukaryota</taxon>
        <taxon>Metazoa</taxon>
        <taxon>Chordata</taxon>
        <taxon>Craniata</taxon>
        <taxon>Vertebrata</taxon>
        <taxon>Euteleostomi</taxon>
        <taxon>Mammalia</taxon>
        <taxon>Eutheria</taxon>
        <taxon>Afrotheria</taxon>
        <taxon>Proboscidea</taxon>
        <taxon>Elephantidae</taxon>
        <taxon>Loxodonta</taxon>
    </lineage>
</organism>
<evidence type="ECO:0000256" key="1">
    <source>
        <dbReference type="SAM" id="MobiDB-lite"/>
    </source>
</evidence>
<dbReference type="InParanoid" id="G3TYK4"/>
<dbReference type="Proteomes" id="UP000007646">
    <property type="component" value="Unassembled WGS sequence"/>
</dbReference>
<dbReference type="AlphaFoldDB" id="G3TYK4"/>
<reference evidence="2 3" key="1">
    <citation type="submission" date="2009-06" db="EMBL/GenBank/DDBJ databases">
        <title>The Genome Sequence of Loxodonta africana (African elephant).</title>
        <authorList>
            <person name="Di Palma F."/>
            <person name="Heiman D."/>
            <person name="Young S."/>
            <person name="Johnson J."/>
            <person name="Lander E.S."/>
            <person name="Lindblad-Toh K."/>
        </authorList>
    </citation>
    <scope>NUCLEOTIDE SEQUENCE [LARGE SCALE GENOMIC DNA]</scope>
    <source>
        <strain evidence="2 3">Isolate ISIS603380</strain>
    </source>
</reference>
<feature type="region of interest" description="Disordered" evidence="1">
    <location>
        <begin position="1"/>
        <end position="49"/>
    </location>
</feature>
<name>G3TYK4_LOXAF</name>
<reference evidence="2" key="3">
    <citation type="submission" date="2025-09" db="UniProtKB">
        <authorList>
            <consortium name="Ensembl"/>
        </authorList>
    </citation>
    <scope>IDENTIFICATION</scope>
    <source>
        <strain evidence="2">Isolate ISIS603380</strain>
    </source>
</reference>
<accession>G3TYK4</accession>
<reference evidence="2" key="2">
    <citation type="submission" date="2025-08" db="UniProtKB">
        <authorList>
            <consortium name="Ensembl"/>
        </authorList>
    </citation>
    <scope>IDENTIFICATION</scope>
    <source>
        <strain evidence="2">Isolate ISIS603380</strain>
    </source>
</reference>
<dbReference type="Ensembl" id="ENSLAFT00000033810.1">
    <property type="protein sequence ID" value="ENSLAFP00000020662.1"/>
    <property type="gene ID" value="ENSLAFG00000028907.1"/>
</dbReference>